<name>A0A0G1T509_9BACT</name>
<gene>
    <name evidence="1" type="ORF">UY02_C0010G0003</name>
</gene>
<sequence length="105" mass="12159">MKFEAKFPKENFPLLMRRSGYTPEGTDEKTGEWRFSRYLGGGSSRYPRFHMYCGMKLQERTASCNLHIDQRQPSYQGVSAHSGEYDGELVEQEVARIQAMLEKEA</sequence>
<proteinExistence type="predicted"/>
<comment type="caution">
    <text evidence="1">The sequence shown here is derived from an EMBL/GenBank/DDBJ whole genome shotgun (WGS) entry which is preliminary data.</text>
</comment>
<accession>A0A0G1T509</accession>
<dbReference type="Proteomes" id="UP000034682">
    <property type="component" value="Unassembled WGS sequence"/>
</dbReference>
<protein>
    <submittedName>
        <fullName evidence="1">Uncharacterized protein</fullName>
    </submittedName>
</protein>
<evidence type="ECO:0000313" key="1">
    <source>
        <dbReference type="EMBL" id="KKU76916.1"/>
    </source>
</evidence>
<dbReference type="EMBL" id="LCOK01000010">
    <property type="protein sequence ID" value="KKU76916.1"/>
    <property type="molecule type" value="Genomic_DNA"/>
</dbReference>
<dbReference type="AlphaFoldDB" id="A0A0G1T509"/>
<reference evidence="1 2" key="1">
    <citation type="journal article" date="2015" name="Nature">
        <title>rRNA introns, odd ribosomes, and small enigmatic genomes across a large radiation of phyla.</title>
        <authorList>
            <person name="Brown C.T."/>
            <person name="Hug L.A."/>
            <person name="Thomas B.C."/>
            <person name="Sharon I."/>
            <person name="Castelle C.J."/>
            <person name="Singh A."/>
            <person name="Wilkins M.J."/>
            <person name="Williams K.H."/>
            <person name="Banfield J.F."/>
        </authorList>
    </citation>
    <scope>NUCLEOTIDE SEQUENCE [LARGE SCALE GENOMIC DNA]</scope>
</reference>
<evidence type="ECO:0000313" key="2">
    <source>
        <dbReference type="Proteomes" id="UP000034682"/>
    </source>
</evidence>
<organism evidence="1 2">
    <name type="scientific">Candidatus Giovannonibacteria bacterium GW2011_GWB1_47_6b</name>
    <dbReference type="NCBI Taxonomy" id="1618655"/>
    <lineage>
        <taxon>Bacteria</taxon>
        <taxon>Candidatus Giovannoniibacteriota</taxon>
    </lineage>
</organism>